<dbReference type="NCBIfam" id="TIGR00229">
    <property type="entry name" value="sensory_box"/>
    <property type="match status" value="1"/>
</dbReference>
<dbReference type="Pfam" id="PF02518">
    <property type="entry name" value="HATPase_c"/>
    <property type="match status" value="1"/>
</dbReference>
<feature type="modified residue" description="4-aspartylphosphate" evidence="4">
    <location>
        <position position="477"/>
    </location>
</feature>
<dbReference type="EMBL" id="MFGW01000068">
    <property type="protein sequence ID" value="OGF67173.1"/>
    <property type="molecule type" value="Genomic_DNA"/>
</dbReference>
<dbReference type="SUPFAM" id="SSF52172">
    <property type="entry name" value="CheY-like"/>
    <property type="match status" value="1"/>
</dbReference>
<dbReference type="SMART" id="SM00448">
    <property type="entry name" value="REC"/>
    <property type="match status" value="1"/>
</dbReference>
<protein>
    <recommendedName>
        <fullName evidence="2">histidine kinase</fullName>
        <ecNumber evidence="2">2.7.13.3</ecNumber>
    </recommendedName>
</protein>
<keyword evidence="5" id="KW-0175">Coiled coil</keyword>
<reference evidence="10 11" key="1">
    <citation type="journal article" date="2016" name="Nat. Commun.">
        <title>Thousands of microbial genomes shed light on interconnected biogeochemical processes in an aquifer system.</title>
        <authorList>
            <person name="Anantharaman K."/>
            <person name="Brown C.T."/>
            <person name="Hug L.A."/>
            <person name="Sharon I."/>
            <person name="Castelle C.J."/>
            <person name="Probst A.J."/>
            <person name="Thomas B.C."/>
            <person name="Singh A."/>
            <person name="Wilkins M.J."/>
            <person name="Karaoz U."/>
            <person name="Brodie E.L."/>
            <person name="Williams K.H."/>
            <person name="Hubbard S.S."/>
            <person name="Banfield J.F."/>
        </authorList>
    </citation>
    <scope>NUCLEOTIDE SEQUENCE [LARGE SCALE GENOMIC DNA]</scope>
</reference>
<dbReference type="EC" id="2.7.13.3" evidence="2"/>
<evidence type="ECO:0000256" key="3">
    <source>
        <dbReference type="ARBA" id="ARBA00022553"/>
    </source>
</evidence>
<dbReference type="STRING" id="1817863.A2Y62_07110"/>
<dbReference type="CDD" id="cd00130">
    <property type="entry name" value="PAS"/>
    <property type="match status" value="1"/>
</dbReference>
<keyword evidence="3 4" id="KW-0597">Phosphoprotein</keyword>
<dbReference type="InterPro" id="IPR036890">
    <property type="entry name" value="HATPase_C_sf"/>
</dbReference>
<dbReference type="SUPFAM" id="SSF55785">
    <property type="entry name" value="PYP-like sensor domain (PAS domain)"/>
    <property type="match status" value="1"/>
</dbReference>
<organism evidence="10 11">
    <name type="scientific">Candidatus Fischerbacteria bacterium RBG_13_37_8</name>
    <dbReference type="NCBI Taxonomy" id="1817863"/>
    <lineage>
        <taxon>Bacteria</taxon>
        <taxon>Candidatus Fischeribacteriota</taxon>
    </lineage>
</organism>
<feature type="non-terminal residue" evidence="10">
    <location>
        <position position="1"/>
    </location>
</feature>
<evidence type="ECO:0000313" key="10">
    <source>
        <dbReference type="EMBL" id="OGF67173.1"/>
    </source>
</evidence>
<feature type="domain" description="PAC" evidence="9">
    <location>
        <begin position="112"/>
        <end position="164"/>
    </location>
</feature>
<dbReference type="SMART" id="SM00086">
    <property type="entry name" value="PAC"/>
    <property type="match status" value="1"/>
</dbReference>
<evidence type="ECO:0000256" key="2">
    <source>
        <dbReference type="ARBA" id="ARBA00012438"/>
    </source>
</evidence>
<dbReference type="InterPro" id="IPR004358">
    <property type="entry name" value="Sig_transdc_His_kin-like_C"/>
</dbReference>
<dbReference type="Gene3D" id="3.30.565.10">
    <property type="entry name" value="Histidine kinase-like ATPase, C-terminal domain"/>
    <property type="match status" value="1"/>
</dbReference>
<dbReference type="PROSITE" id="PS50113">
    <property type="entry name" value="PAC"/>
    <property type="match status" value="2"/>
</dbReference>
<dbReference type="Gene3D" id="1.10.287.130">
    <property type="match status" value="1"/>
</dbReference>
<dbReference type="InterPro" id="IPR001789">
    <property type="entry name" value="Sig_transdc_resp-reg_receiver"/>
</dbReference>
<gene>
    <name evidence="10" type="ORF">A2Y62_07110</name>
</gene>
<feature type="domain" description="PAC" evidence="9">
    <location>
        <begin position="1"/>
        <end position="36"/>
    </location>
</feature>
<dbReference type="PRINTS" id="PR00344">
    <property type="entry name" value="BCTRLSENSOR"/>
</dbReference>
<dbReference type="InterPro" id="IPR003661">
    <property type="entry name" value="HisK_dim/P_dom"/>
</dbReference>
<dbReference type="InterPro" id="IPR000014">
    <property type="entry name" value="PAS"/>
</dbReference>
<dbReference type="InterPro" id="IPR035965">
    <property type="entry name" value="PAS-like_dom_sf"/>
</dbReference>
<dbReference type="Pfam" id="PF08447">
    <property type="entry name" value="PAS_3"/>
    <property type="match status" value="1"/>
</dbReference>
<dbReference type="PROSITE" id="PS50109">
    <property type="entry name" value="HIS_KIN"/>
    <property type="match status" value="1"/>
</dbReference>
<dbReference type="PROSITE" id="PS50112">
    <property type="entry name" value="PAS"/>
    <property type="match status" value="1"/>
</dbReference>
<sequence>IVSCTPVFNKRGQLEKIIHISTDITGLKKIEVALRESQERYQIAVSSSKSGAWEINVQTGKVYMDHSFTKFYGYTEKELENLEQLFGLLDSQERNEANQFIEQFAKGEVEENSFIYHIHRKDGAIAWFQTNGILVRDETGQPLRIVGISRDITEQKRAEKEMAALQEQLQQSQRMEAIGRLAGGIAHDFNNLLTIIQGNCELSLNILPEKDPLKANIEEISLSAERAATLTRQLLAFSRRQLMEMKVMDLNMTLHNLDKMLRRVIGEDIELITILAKDLGKIKADQGQIEQVIMNLILNARDAMPRGGSLIMETSNFELDEHYVQAHINVAPGQYVLLSISDTGCGMTPDIKEKIFDPFFTTKGKGTGLGLSTVYGIVKQTGGSISVYSEPSKGTTFKIYLPRIDEPFQKEKKQKMKESMSGGGETVLIVEDDDMVRKLAVRILQQRGYKIIEAENPKQALSLCKKQSGKIDLILTDVVMPSMSGNELVKKIKKIRPEIKVLYMSGYPDNSFNHHAFLEKGINYIQKPFSTANLAQKIRKVLDK</sequence>
<dbReference type="SUPFAM" id="SSF47384">
    <property type="entry name" value="Homodimeric domain of signal transducing histidine kinase"/>
    <property type="match status" value="1"/>
</dbReference>
<dbReference type="PROSITE" id="PS50110">
    <property type="entry name" value="RESPONSE_REGULATORY"/>
    <property type="match status" value="1"/>
</dbReference>
<feature type="coiled-coil region" evidence="5">
    <location>
        <begin position="148"/>
        <end position="175"/>
    </location>
</feature>
<accession>A0A1F5VV14</accession>
<dbReference type="CDD" id="cd00082">
    <property type="entry name" value="HisKA"/>
    <property type="match status" value="1"/>
</dbReference>
<dbReference type="SMART" id="SM00387">
    <property type="entry name" value="HATPase_c"/>
    <property type="match status" value="1"/>
</dbReference>
<dbReference type="PANTHER" id="PTHR43065">
    <property type="entry name" value="SENSOR HISTIDINE KINASE"/>
    <property type="match status" value="1"/>
</dbReference>
<comment type="catalytic activity">
    <reaction evidence="1">
        <text>ATP + protein L-histidine = ADP + protein N-phospho-L-histidine.</text>
        <dbReference type="EC" id="2.7.13.3"/>
    </reaction>
</comment>
<dbReference type="GO" id="GO:0000155">
    <property type="term" value="F:phosphorelay sensor kinase activity"/>
    <property type="evidence" value="ECO:0007669"/>
    <property type="project" value="InterPro"/>
</dbReference>
<dbReference type="InterPro" id="IPR011006">
    <property type="entry name" value="CheY-like_superfamily"/>
</dbReference>
<feature type="domain" description="Histidine kinase" evidence="6">
    <location>
        <begin position="184"/>
        <end position="405"/>
    </location>
</feature>
<name>A0A1F5VV14_9BACT</name>
<dbReference type="Pfam" id="PF00072">
    <property type="entry name" value="Response_reg"/>
    <property type="match status" value="1"/>
</dbReference>
<evidence type="ECO:0000259" key="8">
    <source>
        <dbReference type="PROSITE" id="PS50112"/>
    </source>
</evidence>
<evidence type="ECO:0000256" key="4">
    <source>
        <dbReference type="PROSITE-ProRule" id="PRU00169"/>
    </source>
</evidence>
<dbReference type="InterPro" id="IPR001610">
    <property type="entry name" value="PAC"/>
</dbReference>
<dbReference type="InterPro" id="IPR013655">
    <property type="entry name" value="PAS_fold_3"/>
</dbReference>
<dbReference type="Gene3D" id="3.30.450.20">
    <property type="entry name" value="PAS domain"/>
    <property type="match status" value="2"/>
</dbReference>
<feature type="domain" description="PAS" evidence="8">
    <location>
        <begin position="37"/>
        <end position="108"/>
    </location>
</feature>
<dbReference type="SMART" id="SM00388">
    <property type="entry name" value="HisKA"/>
    <property type="match status" value="1"/>
</dbReference>
<dbReference type="InterPro" id="IPR005467">
    <property type="entry name" value="His_kinase_dom"/>
</dbReference>
<dbReference type="InterPro" id="IPR003594">
    <property type="entry name" value="HATPase_dom"/>
</dbReference>
<dbReference type="Gene3D" id="3.40.50.2300">
    <property type="match status" value="1"/>
</dbReference>
<evidence type="ECO:0000259" key="9">
    <source>
        <dbReference type="PROSITE" id="PS50113"/>
    </source>
</evidence>
<dbReference type="Proteomes" id="UP000178943">
    <property type="component" value="Unassembled WGS sequence"/>
</dbReference>
<dbReference type="AlphaFoldDB" id="A0A1F5VV14"/>
<evidence type="ECO:0000256" key="1">
    <source>
        <dbReference type="ARBA" id="ARBA00000085"/>
    </source>
</evidence>
<proteinExistence type="predicted"/>
<evidence type="ECO:0000256" key="5">
    <source>
        <dbReference type="SAM" id="Coils"/>
    </source>
</evidence>
<dbReference type="InterPro" id="IPR036097">
    <property type="entry name" value="HisK_dim/P_sf"/>
</dbReference>
<evidence type="ECO:0000259" key="6">
    <source>
        <dbReference type="PROSITE" id="PS50109"/>
    </source>
</evidence>
<evidence type="ECO:0000259" key="7">
    <source>
        <dbReference type="PROSITE" id="PS50110"/>
    </source>
</evidence>
<evidence type="ECO:0000313" key="11">
    <source>
        <dbReference type="Proteomes" id="UP000178943"/>
    </source>
</evidence>
<dbReference type="PANTHER" id="PTHR43065:SF42">
    <property type="entry name" value="TWO-COMPONENT SENSOR PPRA"/>
    <property type="match status" value="1"/>
</dbReference>
<comment type="caution">
    <text evidence="10">The sequence shown here is derived from an EMBL/GenBank/DDBJ whole genome shotgun (WGS) entry which is preliminary data.</text>
</comment>
<feature type="domain" description="Response regulatory" evidence="7">
    <location>
        <begin position="426"/>
        <end position="542"/>
    </location>
</feature>
<dbReference type="Pfam" id="PF00512">
    <property type="entry name" value="HisKA"/>
    <property type="match status" value="1"/>
</dbReference>
<dbReference type="InterPro" id="IPR000700">
    <property type="entry name" value="PAS-assoc_C"/>
</dbReference>
<dbReference type="SUPFAM" id="SSF55874">
    <property type="entry name" value="ATPase domain of HSP90 chaperone/DNA topoisomerase II/histidine kinase"/>
    <property type="match status" value="1"/>
</dbReference>